<name>A0ABW9GGA0_9MICO</name>
<accession>A0ABW9GGA0</accession>
<evidence type="ECO:0000313" key="2">
    <source>
        <dbReference type="Proteomes" id="UP001630303"/>
    </source>
</evidence>
<dbReference type="RefSeq" id="WP_408905293.1">
    <property type="nucleotide sequence ID" value="NZ_JAROCE010000002.1"/>
</dbReference>
<dbReference type="InterPro" id="IPR039498">
    <property type="entry name" value="NTP_transf_5"/>
</dbReference>
<gene>
    <name evidence="1" type="ORF">P5G46_06745</name>
</gene>
<comment type="caution">
    <text evidence="1">The sequence shown here is derived from an EMBL/GenBank/DDBJ whole genome shotgun (WGS) entry which is preliminary data.</text>
</comment>
<dbReference type="Proteomes" id="UP001630303">
    <property type="component" value="Unassembled WGS sequence"/>
</dbReference>
<organism evidence="1 2">
    <name type="scientific">Microbacterium mcarthurae</name>
    <dbReference type="NCBI Taxonomy" id="3035918"/>
    <lineage>
        <taxon>Bacteria</taxon>
        <taxon>Bacillati</taxon>
        <taxon>Actinomycetota</taxon>
        <taxon>Actinomycetes</taxon>
        <taxon>Micrococcales</taxon>
        <taxon>Microbacteriaceae</taxon>
        <taxon>Microbacterium</taxon>
    </lineage>
</organism>
<proteinExistence type="predicted"/>
<dbReference type="Pfam" id="PF14907">
    <property type="entry name" value="NTP_transf_5"/>
    <property type="match status" value="1"/>
</dbReference>
<evidence type="ECO:0000313" key="1">
    <source>
        <dbReference type="EMBL" id="MFM2720196.1"/>
    </source>
</evidence>
<keyword evidence="2" id="KW-1185">Reference proteome</keyword>
<reference evidence="1 2" key="1">
    <citation type="submission" date="2023-03" db="EMBL/GenBank/DDBJ databases">
        <title>MT1 and MT2 Draft Genomes of Novel Species.</title>
        <authorList>
            <person name="Venkateswaran K."/>
        </authorList>
    </citation>
    <scope>NUCLEOTIDE SEQUENCE [LARGE SCALE GENOMIC DNA]</scope>
    <source>
        <strain evidence="1 2">IF8SW-P5</strain>
    </source>
</reference>
<dbReference type="EMBL" id="JAROCE010000002">
    <property type="protein sequence ID" value="MFM2720196.1"/>
    <property type="molecule type" value="Genomic_DNA"/>
</dbReference>
<sequence length="382" mass="41725">MPTQPSSPTGWVAIASGALDVRASTPFSSDIEILVAPAIPGDAMWVAGAGARLWRRLVHGGPLNTRDDEERSMLHDMETLGIASPDAAHPDRVTRLPEPVLSSPVHELVYAVTARVAAAHGIPCLFIKGPALHHQGLREREHSGDVDVWCHPRHWDALAEALSAWGWHREPDPWRGTSVHHTATMTPPSWGCEIDVHRRIPGLALDDEDAFAIASRWRTVVTYAGVDVAIPRRDTHAVLAAVHAVRPEIGAGARSAAASHSASAMLAAAEGSAERACELGAVPVLRAELAGLLPDEILDAHAGGRPRDWQWRGARNRAVAYWRALGEEPWRVRLRVLWRFVWPPDDIALASARQAADASTNPNIVRWRRLLRGARGLLPHRR</sequence>
<protein>
    <submittedName>
        <fullName evidence="1">Nucleotidyltransferase family protein</fullName>
    </submittedName>
</protein>